<dbReference type="GO" id="GO:0016787">
    <property type="term" value="F:hydrolase activity"/>
    <property type="evidence" value="ECO:0007669"/>
    <property type="project" value="UniProtKB-KW"/>
</dbReference>
<name>A0A7X2ZVS4_9FLAO</name>
<dbReference type="OrthoDB" id="9771229at2"/>
<reference evidence="8 9" key="1">
    <citation type="journal article" date="2019" name="Mar. Drugs">
        <title>Comparative Genomics and CAZyme Genome Repertoires of Marine Zobellia amurskyensis KMM 3526(T) and Zobellia laminariae KMM 3676(T).</title>
        <authorList>
            <person name="Chernysheva N."/>
            <person name="Bystritskaya E."/>
            <person name="Stenkova A."/>
            <person name="Golovkin I."/>
            <person name="Nedashkovskaya O."/>
            <person name="Isaeva M."/>
        </authorList>
    </citation>
    <scope>NUCLEOTIDE SEQUENCE [LARGE SCALE GENOMIC DNA]</scope>
    <source>
        <strain evidence="8 9">KMM 3526</strain>
    </source>
</reference>
<dbReference type="PANTHER" id="PTHR30636:SF3">
    <property type="entry name" value="UPF0701 PROTEIN YICC"/>
    <property type="match status" value="1"/>
</dbReference>
<evidence type="ECO:0000259" key="7">
    <source>
        <dbReference type="Pfam" id="PF08340"/>
    </source>
</evidence>
<evidence type="ECO:0000256" key="5">
    <source>
        <dbReference type="ARBA" id="ARBA00035648"/>
    </source>
</evidence>
<dbReference type="Pfam" id="PF08340">
    <property type="entry name" value="YicC-like_C"/>
    <property type="match status" value="1"/>
</dbReference>
<dbReference type="Pfam" id="PF03755">
    <property type="entry name" value="YicC-like_N"/>
    <property type="match status" value="1"/>
</dbReference>
<dbReference type="PANTHER" id="PTHR30636">
    <property type="entry name" value="UPF0701 PROTEIN YICC"/>
    <property type="match status" value="1"/>
</dbReference>
<evidence type="ECO:0000259" key="6">
    <source>
        <dbReference type="Pfam" id="PF03755"/>
    </source>
</evidence>
<evidence type="ECO:0000256" key="4">
    <source>
        <dbReference type="ARBA" id="ARBA00022801"/>
    </source>
</evidence>
<dbReference type="AlphaFoldDB" id="A0A7X2ZVS4"/>
<accession>A0A7X2ZVS4</accession>
<organism evidence="8 9">
    <name type="scientific">Zobellia amurskyensis</name>
    <dbReference type="NCBI Taxonomy" id="248905"/>
    <lineage>
        <taxon>Bacteria</taxon>
        <taxon>Pseudomonadati</taxon>
        <taxon>Bacteroidota</taxon>
        <taxon>Flavobacteriia</taxon>
        <taxon>Flavobacteriales</taxon>
        <taxon>Flavobacteriaceae</taxon>
        <taxon>Zobellia</taxon>
    </lineage>
</organism>
<dbReference type="InterPro" id="IPR013527">
    <property type="entry name" value="YicC-like_N"/>
</dbReference>
<feature type="domain" description="Endoribonuclease YicC-like N-terminal" evidence="6">
    <location>
        <begin position="2"/>
        <end position="151"/>
    </location>
</feature>
<dbReference type="EMBL" id="RCNR01000035">
    <property type="protein sequence ID" value="MUH37259.1"/>
    <property type="molecule type" value="Genomic_DNA"/>
</dbReference>
<comment type="cofactor">
    <cofactor evidence="1">
        <name>a divalent metal cation</name>
        <dbReference type="ChEBI" id="CHEBI:60240"/>
    </cofactor>
</comment>
<dbReference type="Proteomes" id="UP000540519">
    <property type="component" value="Unassembled WGS sequence"/>
</dbReference>
<keyword evidence="9" id="KW-1185">Reference proteome</keyword>
<keyword evidence="2" id="KW-0540">Nuclease</keyword>
<dbReference type="NCBIfam" id="TIGR00255">
    <property type="entry name" value="YicC/YloC family endoribonuclease"/>
    <property type="match status" value="1"/>
</dbReference>
<dbReference type="InterPro" id="IPR013551">
    <property type="entry name" value="YicC-like_C"/>
</dbReference>
<keyword evidence="3" id="KW-0255">Endonuclease</keyword>
<evidence type="ECO:0000313" key="9">
    <source>
        <dbReference type="Proteomes" id="UP000540519"/>
    </source>
</evidence>
<dbReference type="RefSeq" id="WP_155600603.1">
    <property type="nucleotide sequence ID" value="NZ_RCNR01000035.1"/>
</dbReference>
<protein>
    <submittedName>
        <fullName evidence="8">YicC family protein</fullName>
    </submittedName>
</protein>
<sequence>MIQSMTGFGKHVIQLPTKKITVELKSLNSKSLDLNARMPSAYREKELELRKTIASSLMRGKVDFGLYLELTSGETSTEVNELAVKNYMKQLKAIADGDDIKLLDMALRMPDSLKTAREDIDETEYESIKLAVHEALKEINIFRSEEGEVLEKDFIERITNLQDLLEQVKTMDPDRQTDVRERLNKAVSDLKTDLDGNRFEQELIYYLEKYDITEEKVRLANHLNYFTSTLKSEDSNGKKLGFIAQEIGREINTIGSKANYAPMQQLVVQMKDELEKIKEQMLNVL</sequence>
<comment type="caution">
    <text evidence="8">The sequence shown here is derived from an EMBL/GenBank/DDBJ whole genome shotgun (WGS) entry which is preliminary data.</text>
</comment>
<dbReference type="GO" id="GO:0004521">
    <property type="term" value="F:RNA endonuclease activity"/>
    <property type="evidence" value="ECO:0007669"/>
    <property type="project" value="InterPro"/>
</dbReference>
<comment type="similarity">
    <text evidence="5">Belongs to the YicC/YloC family.</text>
</comment>
<keyword evidence="4" id="KW-0378">Hydrolase</keyword>
<evidence type="ECO:0000313" key="8">
    <source>
        <dbReference type="EMBL" id="MUH37259.1"/>
    </source>
</evidence>
<dbReference type="InterPro" id="IPR005229">
    <property type="entry name" value="YicC/YloC-like"/>
</dbReference>
<feature type="domain" description="Endoribonuclease YicC-like C-terminal" evidence="7">
    <location>
        <begin position="169"/>
        <end position="284"/>
    </location>
</feature>
<proteinExistence type="inferred from homology"/>
<evidence type="ECO:0000256" key="3">
    <source>
        <dbReference type="ARBA" id="ARBA00022759"/>
    </source>
</evidence>
<gene>
    <name evidence="8" type="ORF">D9O36_15515</name>
</gene>
<evidence type="ECO:0000256" key="2">
    <source>
        <dbReference type="ARBA" id="ARBA00022722"/>
    </source>
</evidence>
<evidence type="ECO:0000256" key="1">
    <source>
        <dbReference type="ARBA" id="ARBA00001968"/>
    </source>
</evidence>